<protein>
    <submittedName>
        <fullName evidence="5">Uncharacterized protein</fullName>
    </submittedName>
</protein>
<feature type="region of interest" description="Disordered" evidence="4">
    <location>
        <begin position="220"/>
        <end position="253"/>
    </location>
</feature>
<keyword evidence="6" id="KW-1185">Reference proteome</keyword>
<feature type="compositionally biased region" description="Basic and acidic residues" evidence="4">
    <location>
        <begin position="1336"/>
        <end position="1348"/>
    </location>
</feature>
<keyword evidence="2" id="KW-0677">Repeat</keyword>
<dbReference type="OrthoDB" id="6262491at2759"/>
<dbReference type="SUPFAM" id="SSF50978">
    <property type="entry name" value="WD40 repeat-like"/>
    <property type="match status" value="2"/>
</dbReference>
<dbReference type="InterPro" id="IPR019775">
    <property type="entry name" value="WD40_repeat_CS"/>
</dbReference>
<dbReference type="SUPFAM" id="SSF48371">
    <property type="entry name" value="ARM repeat"/>
    <property type="match status" value="1"/>
</dbReference>
<dbReference type="InterPro" id="IPR015943">
    <property type="entry name" value="WD40/YVTN_repeat-like_dom_sf"/>
</dbReference>
<dbReference type="SMART" id="SM00320">
    <property type="entry name" value="WD40"/>
    <property type="match status" value="5"/>
</dbReference>
<dbReference type="PANTHER" id="PTHR45532">
    <property type="entry name" value="WD REPEAT-CONTAINING PROTEIN 97"/>
    <property type="match status" value="1"/>
</dbReference>
<keyword evidence="1 3" id="KW-0853">WD repeat</keyword>
<dbReference type="PROSITE" id="PS50082">
    <property type="entry name" value="WD_REPEATS_2"/>
    <property type="match status" value="1"/>
</dbReference>
<evidence type="ECO:0000313" key="5">
    <source>
        <dbReference type="EMBL" id="ORY50733.1"/>
    </source>
</evidence>
<dbReference type="Pfam" id="PF00400">
    <property type="entry name" value="WD40"/>
    <property type="match status" value="1"/>
</dbReference>
<accession>A0A1Y2CUP9</accession>
<sequence length="1890" mass="213393">MTRLDVLSALTVSESDLRGKIRFLTDVKEAEDSEKKANLRNLNLREQEKRRLHRSHQWMVSRKRLHQHMKDDSGAVNRYSRSLMPWRVVRGLLEAKLKGLGITYGAQATCDTANNTSELDILGASLPSGSEGLGTSTDQGPETSLDIVNTTSNSSLFSKSNSTLNITNSSLPVSNNGSKSISPTIPFGFQLINSMTDPNASKTSLKKVLYIPHSAAQAMHGLQSANNQDSKTGGPNKLANESDEDDNHDLGGTGRQILVTLDTHKVSVLKGSKPLLNIDTSNKVSASKRGSKKPTAAEAARRGVIGMEHFLLIEKWRVFIVFSNQLQLKVLDMHFSELAKVSCPAPIVSMEYVESKSALITGETGSLRVWSVKRDTKHHIETYDIKLKVAIENLFQFDQWVMFVQYDRTLDRIIASCDSGVYYFDFETGQQLDQILHADKLSITCTVLYEPMEYLITAAKSGTIKVWNSQNYLIHEFNSHTASVTCLKLMEPFIQAKFGTFPIVLSSSLDGTLRLWNIDLGLMLYRIDIAIPIYGLSLTAKETILIHSKDTIQTWSLNRSYNPFSFSNVQPFQICLCHRPNDQPSRILAGYEDGSIRLISPVTGEVIIVGFPIYKNTGPIQLVYDTVAEKIYARHSNGDIILYSCKSNPMKVIETWEPQQGWEPINCITGIHFVPGELYSSVANEEALERKCGFKSSFFLVGGAVTGQLVYFGTHHKGKQDIIVQAHSAEITSVLYDHINFLLITAANDFQIKVWKIIATSSLSPKEAGDICCPLFLECDTTLTLSQTNDTRFENPKIDHTICINPIHKLIAFAWNGKLRIVSYSNNQKLHPTQSIEKTLSLITSIANNPQYDIWATADTTGSVKIWDNKGLIIREILFDQSISSIQFANLRGDLLLGLRDQIAALYLQSYFNIPLMKHALESSTRLIDVEIQGDDGIVSVVQQKIDEDMDPELYFNDANGYQDGIIEHAMPFDSNLDFWEIFYKDQKLRYSSLQWHVNKEELTTNLGQKIERDINWWERHEVDYDEARKRRNRRLFLESEVGAFEAASKFDQKYVATKHNAAHTRDSFKAKTVCEEEPAVILDGDYVYIRRVNSSDLLLETGLNVSTPRNEPIGGWKTLKSQFIGDHSPGKFYPLVQTIVEKNRERDRVLKSLENPNKSKKLNLSDVVKRREEVQKNLKKVGTAIPNSVLATRAPVAVRKPSTRGTSNKKDSLKNIKKGNQDRIMPEWWFDEDGELPDDESVSEEEKPIQRKLSSVNGIKPPEAVEISRKLSSSTLEVPLTATGIALEPSAAKKENQERRSSFVDVVMQVTQTIKSEPEVHAQTPLKTQKPKPPLTEKPKQAHERPKTKLFKRNSEVSLSLSSNIELRKPVASIIIVNDIPPLQQTSHPIVSTMQESQPSDSPPLDYTPVDITPSIDTINLIASNFEFEDISDNCEQMEVEDMNLVSEEEAAAYAWNLLRMRNGQNIPRALGKVVKQFWFKSPENDPLDLEHVIKALINLMHTGEWSECCEASKAMLFLYMTFKTDIPDPYYIFILPHLEVLDRNEFWQVRAQLCSNLSAFQVYHQAIYRSLIMRLNDINTLVKISAKKSLIHMGIDSKSRLFELMKSLGFFGVETQYFQLNRLEVLEKQLIKKSIAVAAESAEYIRAWQENLSELHCPGYEKCPQNKTHRRRPSYEEHLAGPFFQDKKTKHVVPPIKPLTVYDFKYADAKEDVSNWNEYDNQSLSSSIKLSHLPSGTKIQQQNILKKIRPNTAKMQDMGLWDEVGINRLTEGRPTSASNTLVGSSRPMSAAMSVAIKMARPISAGLRAMGALDYRRTLRPKSAFPETLQDKQSTTIKPRPLSATTSKVSSFYLSPYLDGIPYSHSEAFLRHKPKTKLTIDETPKSPWH</sequence>
<evidence type="ECO:0000313" key="6">
    <source>
        <dbReference type="Proteomes" id="UP000193642"/>
    </source>
</evidence>
<dbReference type="PANTHER" id="PTHR45532:SF1">
    <property type="entry name" value="WD REPEAT-CONTAINING PROTEIN 97"/>
    <property type="match status" value="1"/>
</dbReference>
<organism evidence="5 6">
    <name type="scientific">Rhizoclosmatium globosum</name>
    <dbReference type="NCBI Taxonomy" id="329046"/>
    <lineage>
        <taxon>Eukaryota</taxon>
        <taxon>Fungi</taxon>
        <taxon>Fungi incertae sedis</taxon>
        <taxon>Chytridiomycota</taxon>
        <taxon>Chytridiomycota incertae sedis</taxon>
        <taxon>Chytridiomycetes</taxon>
        <taxon>Chytridiales</taxon>
        <taxon>Chytriomycetaceae</taxon>
        <taxon>Rhizoclosmatium</taxon>
    </lineage>
</organism>
<dbReference type="InterPro" id="IPR016024">
    <property type="entry name" value="ARM-type_fold"/>
</dbReference>
<dbReference type="InterPro" id="IPR036322">
    <property type="entry name" value="WD40_repeat_dom_sf"/>
</dbReference>
<dbReference type="InterPro" id="IPR001680">
    <property type="entry name" value="WD40_rpt"/>
</dbReference>
<dbReference type="PROSITE" id="PS00678">
    <property type="entry name" value="WD_REPEATS_1"/>
    <property type="match status" value="1"/>
</dbReference>
<dbReference type="Gene3D" id="2.130.10.10">
    <property type="entry name" value="YVTN repeat-like/Quinoprotein amine dehydrogenase"/>
    <property type="match status" value="2"/>
</dbReference>
<gene>
    <name evidence="5" type="ORF">BCR33DRAFT_712733</name>
</gene>
<evidence type="ECO:0000256" key="3">
    <source>
        <dbReference type="PROSITE-ProRule" id="PRU00221"/>
    </source>
</evidence>
<feature type="repeat" description="WD" evidence="3">
    <location>
        <begin position="724"/>
        <end position="757"/>
    </location>
</feature>
<dbReference type="PROSITE" id="PS50294">
    <property type="entry name" value="WD_REPEATS_REGION"/>
    <property type="match status" value="1"/>
</dbReference>
<dbReference type="STRING" id="329046.A0A1Y2CUP9"/>
<feature type="compositionally biased region" description="Acidic residues" evidence="4">
    <location>
        <begin position="1234"/>
        <end position="1244"/>
    </location>
</feature>
<proteinExistence type="predicted"/>
<reference evidence="5 6" key="1">
    <citation type="submission" date="2016-07" db="EMBL/GenBank/DDBJ databases">
        <title>Pervasive Adenine N6-methylation of Active Genes in Fungi.</title>
        <authorList>
            <consortium name="DOE Joint Genome Institute"/>
            <person name="Mondo S.J."/>
            <person name="Dannebaum R.O."/>
            <person name="Kuo R.C."/>
            <person name="Labutti K."/>
            <person name="Haridas S."/>
            <person name="Kuo A."/>
            <person name="Salamov A."/>
            <person name="Ahrendt S.R."/>
            <person name="Lipzen A."/>
            <person name="Sullivan W."/>
            <person name="Andreopoulos W.B."/>
            <person name="Clum A."/>
            <person name="Lindquist E."/>
            <person name="Daum C."/>
            <person name="Ramamoorthy G.K."/>
            <person name="Gryganskyi A."/>
            <person name="Culley D."/>
            <person name="Magnuson J.K."/>
            <person name="James T.Y."/>
            <person name="O'Malley M.A."/>
            <person name="Stajich J.E."/>
            <person name="Spatafora J.W."/>
            <person name="Visel A."/>
            <person name="Grigoriev I.V."/>
        </authorList>
    </citation>
    <scope>NUCLEOTIDE SEQUENCE [LARGE SCALE GENOMIC DNA]</scope>
    <source>
        <strain evidence="5 6">JEL800</strain>
    </source>
</reference>
<feature type="region of interest" description="Disordered" evidence="4">
    <location>
        <begin position="1234"/>
        <end position="1256"/>
    </location>
</feature>
<dbReference type="Proteomes" id="UP000193642">
    <property type="component" value="Unassembled WGS sequence"/>
</dbReference>
<evidence type="ECO:0000256" key="2">
    <source>
        <dbReference type="ARBA" id="ARBA00022737"/>
    </source>
</evidence>
<evidence type="ECO:0000256" key="1">
    <source>
        <dbReference type="ARBA" id="ARBA00022574"/>
    </source>
</evidence>
<comment type="caution">
    <text evidence="5">The sequence shown here is derived from an EMBL/GenBank/DDBJ whole genome shotgun (WGS) entry which is preliminary data.</text>
</comment>
<feature type="region of interest" description="Disordered" evidence="4">
    <location>
        <begin position="1316"/>
        <end position="1350"/>
    </location>
</feature>
<evidence type="ECO:0000256" key="4">
    <source>
        <dbReference type="SAM" id="MobiDB-lite"/>
    </source>
</evidence>
<dbReference type="EMBL" id="MCGO01000006">
    <property type="protein sequence ID" value="ORY50733.1"/>
    <property type="molecule type" value="Genomic_DNA"/>
</dbReference>
<feature type="compositionally biased region" description="Polar residues" evidence="4">
    <location>
        <begin position="223"/>
        <end position="233"/>
    </location>
</feature>
<name>A0A1Y2CUP9_9FUNG</name>